<dbReference type="EMBL" id="BGPR01003868">
    <property type="protein sequence ID" value="GBM93355.1"/>
    <property type="molecule type" value="Genomic_DNA"/>
</dbReference>
<accession>A0A4Y2JU76</accession>
<comment type="caution">
    <text evidence="1">The sequence shown here is derived from an EMBL/GenBank/DDBJ whole genome shotgun (WGS) entry which is preliminary data.</text>
</comment>
<evidence type="ECO:0000313" key="2">
    <source>
        <dbReference type="Proteomes" id="UP000499080"/>
    </source>
</evidence>
<protein>
    <submittedName>
        <fullName evidence="1">Uncharacterized protein</fullName>
    </submittedName>
</protein>
<evidence type="ECO:0000313" key="1">
    <source>
        <dbReference type="EMBL" id="GBM93355.1"/>
    </source>
</evidence>
<dbReference type="AlphaFoldDB" id="A0A4Y2JU76"/>
<dbReference type="Proteomes" id="UP000499080">
    <property type="component" value="Unassembled WGS sequence"/>
</dbReference>
<organism evidence="1 2">
    <name type="scientific">Araneus ventricosus</name>
    <name type="common">Orbweaver spider</name>
    <name type="synonym">Epeira ventricosa</name>
    <dbReference type="NCBI Taxonomy" id="182803"/>
    <lineage>
        <taxon>Eukaryota</taxon>
        <taxon>Metazoa</taxon>
        <taxon>Ecdysozoa</taxon>
        <taxon>Arthropoda</taxon>
        <taxon>Chelicerata</taxon>
        <taxon>Arachnida</taxon>
        <taxon>Araneae</taxon>
        <taxon>Araneomorphae</taxon>
        <taxon>Entelegynae</taxon>
        <taxon>Araneoidea</taxon>
        <taxon>Araneidae</taxon>
        <taxon>Araneus</taxon>
    </lineage>
</organism>
<name>A0A4Y2JU76_ARAVE</name>
<sequence length="123" mass="13622">MPETFDLAQDLQHTTKEQPNNFFPETHRKGVDGFSIETPGLLKDPVPISPSSDSLTELGHRVCANFAITKLLVDYVMYISFAYRQFNSNSHVVIRRLCRMSSSTAKIVAPLVISAPAQDVASP</sequence>
<proteinExistence type="predicted"/>
<gene>
    <name evidence="1" type="ORF">AVEN_159724_1</name>
</gene>
<reference evidence="1 2" key="1">
    <citation type="journal article" date="2019" name="Sci. Rep.">
        <title>Orb-weaving spider Araneus ventricosus genome elucidates the spidroin gene catalogue.</title>
        <authorList>
            <person name="Kono N."/>
            <person name="Nakamura H."/>
            <person name="Ohtoshi R."/>
            <person name="Moran D.A.P."/>
            <person name="Shinohara A."/>
            <person name="Yoshida Y."/>
            <person name="Fujiwara M."/>
            <person name="Mori M."/>
            <person name="Tomita M."/>
            <person name="Arakawa K."/>
        </authorList>
    </citation>
    <scope>NUCLEOTIDE SEQUENCE [LARGE SCALE GENOMIC DNA]</scope>
</reference>
<keyword evidence="2" id="KW-1185">Reference proteome</keyword>